<evidence type="ECO:0000313" key="12">
    <source>
        <dbReference type="Proteomes" id="UP000030689"/>
    </source>
</evidence>
<dbReference type="GO" id="GO:0000448">
    <property type="term" value="P:cleavage in ITS2 between 5.8S rRNA and LSU-rRNA of tricistronic rRNA transcript (SSU-rRNA, 5.8S rRNA, LSU-rRNA)"/>
    <property type="evidence" value="ECO:0007669"/>
    <property type="project" value="TreeGrafter"/>
</dbReference>
<evidence type="ECO:0000256" key="2">
    <source>
        <dbReference type="ARBA" id="ARBA00011003"/>
    </source>
</evidence>
<dbReference type="Gene3D" id="3.40.50.300">
    <property type="entry name" value="P-loop containing nucleotide triphosphate hydrolases"/>
    <property type="match status" value="1"/>
</dbReference>
<dbReference type="PANTHER" id="PTHR12755">
    <property type="entry name" value="CLEAVAGE/POLYADENYLATION FACTOR IA SUBUNIT CLP1P"/>
    <property type="match status" value="1"/>
</dbReference>
<dbReference type="FunFam" id="3.40.50.300:FF:001377">
    <property type="entry name" value="Nucleolar protein 9"/>
    <property type="match status" value="1"/>
</dbReference>
<protein>
    <submittedName>
        <fullName evidence="11">Uncharacterized protein</fullName>
    </submittedName>
</protein>
<evidence type="ECO:0000259" key="10">
    <source>
        <dbReference type="Pfam" id="PF25467"/>
    </source>
</evidence>
<dbReference type="InterPro" id="IPR057570">
    <property type="entry name" value="NOL9_C"/>
</dbReference>
<dbReference type="OMA" id="SAPCLMT"/>
<dbReference type="Proteomes" id="UP000030689">
    <property type="component" value="Unassembled WGS sequence"/>
</dbReference>
<dbReference type="Pfam" id="PF25467">
    <property type="entry name" value="NOL9_C"/>
    <property type="match status" value="1"/>
</dbReference>
<keyword evidence="4" id="KW-0808">Transferase</keyword>
<comment type="similarity">
    <text evidence="2">Belongs to the Clp1 family. NOL9/GRC3 subfamily.</text>
</comment>
<reference evidence="11 12" key="1">
    <citation type="journal article" date="2013" name="Front. Plant Sci.">
        <title>The Reference Genome of the Halophytic Plant Eutrema salsugineum.</title>
        <authorList>
            <person name="Yang R."/>
            <person name="Jarvis D.E."/>
            <person name="Chen H."/>
            <person name="Beilstein M.A."/>
            <person name="Grimwood J."/>
            <person name="Jenkins J."/>
            <person name="Shu S."/>
            <person name="Prochnik S."/>
            <person name="Xin M."/>
            <person name="Ma C."/>
            <person name="Schmutz J."/>
            <person name="Wing R.A."/>
            <person name="Mitchell-Olds T."/>
            <person name="Schumaker K.S."/>
            <person name="Wang X."/>
        </authorList>
    </citation>
    <scope>NUCLEOTIDE SEQUENCE [LARGE SCALE GENOMIC DNA]</scope>
</reference>
<sequence>MSESGKKLLFIPEEWSDAAASVSCSSITSSQPATALVCGPKNSGKSTFSRNLVEVLLQRYKKVAYLDTDVGQPEFTAPGFLSLTVVDKSILDSDWTVPCVKTPERCFFYGDVSSKRDPKAYLKYVYTLFDYYQLNFCKSSENKTELPLVINTPGWVKGIGYDLLVEVLRYVSPSHVVKINISAHSKNLPAGSFWLDCNDDETAHLIEIQSAYQDSFNRSVLIQKDSRHLRDLRIIAYFRQCIKGKEVNTIKELSHELASHIPYEVPISSVTINHLHCQIPSSEVFYSLNGSIVGLAVSTDVFEDLPSCVGLGIVRGIDTERGILYVITPVAENVVEKVDLLLQGCIQLPTCVLEVKDYRSPYLSPYVLAST</sequence>
<dbReference type="eggNOG" id="KOG2750">
    <property type="taxonomic scope" value="Eukaryota"/>
</dbReference>
<evidence type="ECO:0000256" key="3">
    <source>
        <dbReference type="ARBA" id="ARBA00022552"/>
    </source>
</evidence>
<organism evidence="11 12">
    <name type="scientific">Eutrema salsugineum</name>
    <name type="common">Saltwater cress</name>
    <name type="synonym">Sisymbrium salsugineum</name>
    <dbReference type="NCBI Taxonomy" id="72664"/>
    <lineage>
        <taxon>Eukaryota</taxon>
        <taxon>Viridiplantae</taxon>
        <taxon>Streptophyta</taxon>
        <taxon>Embryophyta</taxon>
        <taxon>Tracheophyta</taxon>
        <taxon>Spermatophyta</taxon>
        <taxon>Magnoliopsida</taxon>
        <taxon>eudicotyledons</taxon>
        <taxon>Gunneridae</taxon>
        <taxon>Pentapetalae</taxon>
        <taxon>rosids</taxon>
        <taxon>malvids</taxon>
        <taxon>Brassicales</taxon>
        <taxon>Brassicaceae</taxon>
        <taxon>Eutremeae</taxon>
        <taxon>Eutrema</taxon>
    </lineage>
</organism>
<feature type="domain" description="NOL9 C-terminal" evidence="10">
    <location>
        <begin position="259"/>
        <end position="349"/>
    </location>
</feature>
<evidence type="ECO:0000256" key="1">
    <source>
        <dbReference type="ARBA" id="ARBA00004604"/>
    </source>
</evidence>
<dbReference type="OrthoDB" id="2405412at2759"/>
<accession>V4NJB1</accession>
<dbReference type="CDD" id="cd01983">
    <property type="entry name" value="SIMIBI"/>
    <property type="match status" value="1"/>
</dbReference>
<evidence type="ECO:0000256" key="4">
    <source>
        <dbReference type="ARBA" id="ARBA00022679"/>
    </source>
</evidence>
<evidence type="ECO:0000256" key="6">
    <source>
        <dbReference type="ARBA" id="ARBA00022777"/>
    </source>
</evidence>
<dbReference type="EMBL" id="KI517426">
    <property type="protein sequence ID" value="ESQ46381.1"/>
    <property type="molecule type" value="Genomic_DNA"/>
</dbReference>
<evidence type="ECO:0000256" key="7">
    <source>
        <dbReference type="ARBA" id="ARBA00022840"/>
    </source>
</evidence>
<dbReference type="Pfam" id="PF16575">
    <property type="entry name" value="CLP1_P"/>
    <property type="match status" value="1"/>
</dbReference>
<gene>
    <name evidence="11" type="ORF">EUTSA_v10000203mg</name>
</gene>
<dbReference type="STRING" id="72664.V4NJB1"/>
<dbReference type="InterPro" id="IPR032319">
    <property type="entry name" value="CLP1_P"/>
</dbReference>
<keyword evidence="8" id="KW-0539">Nucleus</keyword>
<feature type="domain" description="Clp1 P-loop" evidence="9">
    <location>
        <begin position="39"/>
        <end position="238"/>
    </location>
</feature>
<evidence type="ECO:0000256" key="5">
    <source>
        <dbReference type="ARBA" id="ARBA00022741"/>
    </source>
</evidence>
<keyword evidence="7" id="KW-0067">ATP-binding</keyword>
<dbReference type="AlphaFoldDB" id="V4NJB1"/>
<keyword evidence="5" id="KW-0547">Nucleotide-binding</keyword>
<keyword evidence="3" id="KW-0698">rRNA processing</keyword>
<dbReference type="GO" id="GO:0051731">
    <property type="term" value="F:polynucleotide 5'-hydroxyl-kinase activity"/>
    <property type="evidence" value="ECO:0007669"/>
    <property type="project" value="InterPro"/>
</dbReference>
<evidence type="ECO:0000313" key="11">
    <source>
        <dbReference type="EMBL" id="ESQ46381.1"/>
    </source>
</evidence>
<dbReference type="KEGG" id="eus:EUTSA_v10000203mg"/>
<dbReference type="InterPro" id="IPR045116">
    <property type="entry name" value="Clp1/Grc3"/>
</dbReference>
<keyword evidence="12" id="KW-1185">Reference proteome</keyword>
<dbReference type="GO" id="GO:0005730">
    <property type="term" value="C:nucleolus"/>
    <property type="evidence" value="ECO:0007669"/>
    <property type="project" value="UniProtKB-SubCell"/>
</dbReference>
<dbReference type="InterPro" id="IPR027417">
    <property type="entry name" value="P-loop_NTPase"/>
</dbReference>
<dbReference type="SUPFAM" id="SSF52540">
    <property type="entry name" value="P-loop containing nucleoside triphosphate hydrolases"/>
    <property type="match status" value="1"/>
</dbReference>
<dbReference type="PANTHER" id="PTHR12755:SF3">
    <property type="entry name" value="POLYNUCLEOTIDE 5'-HYDROXYL-KINASE NOL9"/>
    <property type="match status" value="1"/>
</dbReference>
<evidence type="ECO:0000256" key="8">
    <source>
        <dbReference type="ARBA" id="ARBA00023242"/>
    </source>
</evidence>
<dbReference type="GO" id="GO:0005524">
    <property type="term" value="F:ATP binding"/>
    <property type="evidence" value="ECO:0007669"/>
    <property type="project" value="UniProtKB-KW"/>
</dbReference>
<keyword evidence="6" id="KW-0418">Kinase</keyword>
<evidence type="ECO:0000259" key="9">
    <source>
        <dbReference type="Pfam" id="PF16575"/>
    </source>
</evidence>
<proteinExistence type="inferred from homology"/>
<dbReference type="Gramene" id="ESQ46381">
    <property type="protein sequence ID" value="ESQ46381"/>
    <property type="gene ID" value="EUTSA_v10000203mg"/>
</dbReference>
<comment type="subcellular location">
    <subcellularLocation>
        <location evidence="1">Nucleus</location>
        <location evidence="1">Nucleolus</location>
    </subcellularLocation>
</comment>
<name>V4NJB1_EUTSA</name>